<feature type="transmembrane region" description="Helical" evidence="5">
    <location>
        <begin position="308"/>
        <end position="326"/>
    </location>
</feature>
<dbReference type="Gene3D" id="1.20.1250.20">
    <property type="entry name" value="MFS general substrate transporter like domains"/>
    <property type="match status" value="1"/>
</dbReference>
<keyword evidence="4 5" id="KW-0472">Membrane</keyword>
<dbReference type="CDD" id="cd17339">
    <property type="entry name" value="MFS_NIMT_CynX_like"/>
    <property type="match status" value="1"/>
</dbReference>
<dbReference type="Proteomes" id="UP000028492">
    <property type="component" value="Chromosome"/>
</dbReference>
<feature type="transmembrane region" description="Helical" evidence="5">
    <location>
        <begin position="332"/>
        <end position="354"/>
    </location>
</feature>
<feature type="transmembrane region" description="Helical" evidence="5">
    <location>
        <begin position="133"/>
        <end position="155"/>
    </location>
</feature>
<evidence type="ECO:0000256" key="3">
    <source>
        <dbReference type="ARBA" id="ARBA00022989"/>
    </source>
</evidence>
<gene>
    <name evidence="7" type="ORF">AJAP_10180</name>
</gene>
<dbReference type="PANTHER" id="PTHR23523:SF2">
    <property type="entry name" value="2-NITROIMIDAZOLE TRANSPORTER"/>
    <property type="match status" value="1"/>
</dbReference>
<evidence type="ECO:0000256" key="4">
    <source>
        <dbReference type="ARBA" id="ARBA00023136"/>
    </source>
</evidence>
<dbReference type="STRING" id="208439.AJAP_10180"/>
<proteinExistence type="predicted"/>
<dbReference type="SUPFAM" id="SSF103473">
    <property type="entry name" value="MFS general substrate transporter"/>
    <property type="match status" value="1"/>
</dbReference>
<dbReference type="InterPro" id="IPR020846">
    <property type="entry name" value="MFS_dom"/>
</dbReference>
<dbReference type="GO" id="GO:0005886">
    <property type="term" value="C:plasma membrane"/>
    <property type="evidence" value="ECO:0007669"/>
    <property type="project" value="UniProtKB-SubCell"/>
</dbReference>
<evidence type="ECO:0000313" key="7">
    <source>
        <dbReference type="EMBL" id="AIG74933.1"/>
    </source>
</evidence>
<feature type="domain" description="Major facilitator superfamily (MFS) profile" evidence="6">
    <location>
        <begin position="42"/>
        <end position="422"/>
    </location>
</feature>
<dbReference type="Pfam" id="PF07690">
    <property type="entry name" value="MFS_1"/>
    <property type="match status" value="1"/>
</dbReference>
<keyword evidence="2 5" id="KW-0812">Transmembrane</keyword>
<dbReference type="KEGG" id="aja:AJAP_10180"/>
<dbReference type="AlphaFoldDB" id="A0A075UPL3"/>
<feature type="transmembrane region" description="Helical" evidence="5">
    <location>
        <begin position="366"/>
        <end position="385"/>
    </location>
</feature>
<evidence type="ECO:0000256" key="1">
    <source>
        <dbReference type="ARBA" id="ARBA00004651"/>
    </source>
</evidence>
<feature type="transmembrane region" description="Helical" evidence="5">
    <location>
        <begin position="280"/>
        <end position="301"/>
    </location>
</feature>
<organism evidence="7 8">
    <name type="scientific">Amycolatopsis japonica</name>
    <dbReference type="NCBI Taxonomy" id="208439"/>
    <lineage>
        <taxon>Bacteria</taxon>
        <taxon>Bacillati</taxon>
        <taxon>Actinomycetota</taxon>
        <taxon>Actinomycetes</taxon>
        <taxon>Pseudonocardiales</taxon>
        <taxon>Pseudonocardiaceae</taxon>
        <taxon>Amycolatopsis</taxon>
        <taxon>Amycolatopsis japonica group</taxon>
    </lineage>
</organism>
<dbReference type="HOGENOM" id="CLU_038046_0_0_11"/>
<feature type="transmembrane region" description="Helical" evidence="5">
    <location>
        <begin position="37"/>
        <end position="59"/>
    </location>
</feature>
<feature type="transmembrane region" description="Helical" evidence="5">
    <location>
        <begin position="79"/>
        <end position="98"/>
    </location>
</feature>
<dbReference type="PANTHER" id="PTHR23523">
    <property type="match status" value="1"/>
</dbReference>
<name>A0A075UPL3_9PSEU</name>
<keyword evidence="8" id="KW-1185">Reference proteome</keyword>
<dbReference type="GO" id="GO:0022857">
    <property type="term" value="F:transmembrane transporter activity"/>
    <property type="evidence" value="ECO:0007669"/>
    <property type="project" value="InterPro"/>
</dbReference>
<evidence type="ECO:0000256" key="5">
    <source>
        <dbReference type="SAM" id="Phobius"/>
    </source>
</evidence>
<dbReference type="PROSITE" id="PS50850">
    <property type="entry name" value="MFS"/>
    <property type="match status" value="1"/>
</dbReference>
<feature type="transmembrane region" description="Helical" evidence="5">
    <location>
        <begin position="242"/>
        <end position="260"/>
    </location>
</feature>
<keyword evidence="3 5" id="KW-1133">Transmembrane helix</keyword>
<accession>A0A075UPL3</accession>
<feature type="transmembrane region" description="Helical" evidence="5">
    <location>
        <begin position="167"/>
        <end position="188"/>
    </location>
</feature>
<reference evidence="7 8" key="1">
    <citation type="journal article" date="2014" name="J. Biotechnol.">
        <title>Complete genome sequence of the actinobacterium Amycolatopsis japonica MG417-CF17(T) (=DSM 44213T) producing (S,S)-N,N'-ethylenediaminedisuccinic acid.</title>
        <authorList>
            <person name="Stegmann E."/>
            <person name="Albersmeier A."/>
            <person name="Spohn M."/>
            <person name="Gert H."/>
            <person name="Weber T."/>
            <person name="Wohlleben W."/>
            <person name="Kalinowski J."/>
            <person name="Ruckert C."/>
        </authorList>
    </citation>
    <scope>NUCLEOTIDE SEQUENCE [LARGE SCALE GENOMIC DNA]</scope>
    <source>
        <strain evidence="8">MG417-CF17 (DSM 44213)</strain>
    </source>
</reference>
<protein>
    <submittedName>
        <fullName evidence="7">Conserved putative membrane protein</fullName>
    </submittedName>
</protein>
<feature type="transmembrane region" description="Helical" evidence="5">
    <location>
        <begin position="397"/>
        <end position="417"/>
    </location>
</feature>
<comment type="subcellular location">
    <subcellularLocation>
        <location evidence="1">Cell membrane</location>
        <topology evidence="1">Multi-pass membrane protein</topology>
    </subcellularLocation>
</comment>
<dbReference type="InterPro" id="IPR052524">
    <property type="entry name" value="MFS_Cyanate_Porter"/>
</dbReference>
<feature type="transmembrane region" description="Helical" evidence="5">
    <location>
        <begin position="200"/>
        <end position="221"/>
    </location>
</feature>
<evidence type="ECO:0000256" key="2">
    <source>
        <dbReference type="ARBA" id="ARBA00022692"/>
    </source>
</evidence>
<dbReference type="eggNOG" id="COG2807">
    <property type="taxonomic scope" value="Bacteria"/>
</dbReference>
<feature type="transmembrane region" description="Helical" evidence="5">
    <location>
        <begin position="105"/>
        <end position="127"/>
    </location>
</feature>
<evidence type="ECO:0000259" key="6">
    <source>
        <dbReference type="PROSITE" id="PS50850"/>
    </source>
</evidence>
<evidence type="ECO:0000313" key="8">
    <source>
        <dbReference type="Proteomes" id="UP000028492"/>
    </source>
</evidence>
<dbReference type="EMBL" id="CP008953">
    <property type="protein sequence ID" value="AIG74933.1"/>
    <property type="molecule type" value="Genomic_DNA"/>
</dbReference>
<dbReference type="InterPro" id="IPR011701">
    <property type="entry name" value="MFS"/>
</dbReference>
<sequence>MYVILADVRVDSRESVAPFDESLELEGSIETEWRPGVITGGVLLGVAVILVALNLRPAITSIGPMLGEMRDDLGATATWAGVLTTLPGLCFAAAGLAAPLLARRFGIGAAIASALSVLAVGLVLRVIDGPYVVLGGTLVATAGIALANVLIPVVIRDSFPARVGMMTGVYTAALQGGGALGSALTPPLENAFGGWRQGLGAWSVLAVLALLVWILAARGAGRAPVAEAGKQGSGRSLLRSPLAWMVTLFFGTQAFLAYVVMGWLPEVMIDAGVSKGDSGLLLGLISLIAVPISLVVAPMAARHKSQSPWIVGLGVPGFVGMVGMMVAPAASPLLWCLLIGLGMSVFSLALTVIALRARTGEDTARLSGMAQGIGYLMAAVGPFLFGLLHDLTHGWTVPWIMMLVVFAAQMTFGAFAGRRRFV</sequence>
<dbReference type="InterPro" id="IPR036259">
    <property type="entry name" value="MFS_trans_sf"/>
</dbReference>